<evidence type="ECO:0000313" key="3">
    <source>
        <dbReference type="EMBL" id="HIR47434.1"/>
    </source>
</evidence>
<name>A0A9D1AN28_9FIRM</name>
<reference evidence="3" key="1">
    <citation type="submission" date="2020-10" db="EMBL/GenBank/DDBJ databases">
        <authorList>
            <person name="Gilroy R."/>
        </authorList>
    </citation>
    <scope>NUCLEOTIDE SEQUENCE</scope>
    <source>
        <strain evidence="3">ChiSxjej1B13-7958</strain>
    </source>
</reference>
<dbReference type="AlphaFoldDB" id="A0A9D1AN28"/>
<keyword evidence="2" id="KW-0812">Transmembrane</keyword>
<dbReference type="InterPro" id="IPR019074">
    <property type="entry name" value="YabQ"/>
</dbReference>
<dbReference type="Proteomes" id="UP000824242">
    <property type="component" value="Unassembled WGS sequence"/>
</dbReference>
<protein>
    <submittedName>
        <fullName evidence="3">Spore cortex biosynthesis protein YabQ</fullName>
    </submittedName>
</protein>
<sequence>MTELNLPLEEQLHGFLIAVAAGVLLGALYDAVRVYRILMRPPKRQVFFLDTAVLVLCSFLTFLTALAACSGVLRFYLFLGEGLGWCLYAFTLGKITVRLASAVLWVLERLVFRPARRLAACAKALLIRLSGRVKSFLKKILKQRKKALKPPGKVVYNRSGSSRKVKRKKIPARRDGGELAGHTEP</sequence>
<feature type="region of interest" description="Disordered" evidence="1">
    <location>
        <begin position="148"/>
        <end position="185"/>
    </location>
</feature>
<gene>
    <name evidence="3" type="ORF">IAB89_07220</name>
</gene>
<keyword evidence="2" id="KW-1133">Transmembrane helix</keyword>
<feature type="transmembrane region" description="Helical" evidence="2">
    <location>
        <begin position="12"/>
        <end position="32"/>
    </location>
</feature>
<dbReference type="Pfam" id="PF09578">
    <property type="entry name" value="Spore_YabQ"/>
    <property type="match status" value="1"/>
</dbReference>
<feature type="compositionally biased region" description="Basic residues" evidence="1">
    <location>
        <begin position="161"/>
        <end position="171"/>
    </location>
</feature>
<evidence type="ECO:0000256" key="1">
    <source>
        <dbReference type="SAM" id="MobiDB-lite"/>
    </source>
</evidence>
<organism evidence="3 4">
    <name type="scientific">Candidatus Caccousia avicola</name>
    <dbReference type="NCBI Taxonomy" id="2840721"/>
    <lineage>
        <taxon>Bacteria</taxon>
        <taxon>Bacillati</taxon>
        <taxon>Bacillota</taxon>
        <taxon>Clostridia</taxon>
        <taxon>Eubacteriales</taxon>
        <taxon>Oscillospiraceae</taxon>
        <taxon>Oscillospiraceae incertae sedis</taxon>
        <taxon>Candidatus Caccousia</taxon>
    </lineage>
</organism>
<feature type="compositionally biased region" description="Basic and acidic residues" evidence="1">
    <location>
        <begin position="172"/>
        <end position="185"/>
    </location>
</feature>
<feature type="transmembrane region" description="Helical" evidence="2">
    <location>
        <begin position="53"/>
        <end position="76"/>
    </location>
</feature>
<accession>A0A9D1AN28</accession>
<evidence type="ECO:0000256" key="2">
    <source>
        <dbReference type="SAM" id="Phobius"/>
    </source>
</evidence>
<keyword evidence="2" id="KW-0472">Membrane</keyword>
<evidence type="ECO:0000313" key="4">
    <source>
        <dbReference type="Proteomes" id="UP000824242"/>
    </source>
</evidence>
<feature type="transmembrane region" description="Helical" evidence="2">
    <location>
        <begin position="82"/>
        <end position="107"/>
    </location>
</feature>
<comment type="caution">
    <text evidence="3">The sequence shown here is derived from an EMBL/GenBank/DDBJ whole genome shotgun (WGS) entry which is preliminary data.</text>
</comment>
<dbReference type="EMBL" id="DVGZ01000075">
    <property type="protein sequence ID" value="HIR47434.1"/>
    <property type="molecule type" value="Genomic_DNA"/>
</dbReference>
<proteinExistence type="predicted"/>
<dbReference type="NCBIfam" id="TIGR02893">
    <property type="entry name" value="spore_yabQ"/>
    <property type="match status" value="1"/>
</dbReference>
<reference evidence="3" key="2">
    <citation type="journal article" date="2021" name="PeerJ">
        <title>Extensive microbial diversity within the chicken gut microbiome revealed by metagenomics and culture.</title>
        <authorList>
            <person name="Gilroy R."/>
            <person name="Ravi A."/>
            <person name="Getino M."/>
            <person name="Pursley I."/>
            <person name="Horton D.L."/>
            <person name="Alikhan N.F."/>
            <person name="Baker D."/>
            <person name="Gharbi K."/>
            <person name="Hall N."/>
            <person name="Watson M."/>
            <person name="Adriaenssens E.M."/>
            <person name="Foster-Nyarko E."/>
            <person name="Jarju S."/>
            <person name="Secka A."/>
            <person name="Antonio M."/>
            <person name="Oren A."/>
            <person name="Chaudhuri R.R."/>
            <person name="La Ragione R."/>
            <person name="Hildebrand F."/>
            <person name="Pallen M.J."/>
        </authorList>
    </citation>
    <scope>NUCLEOTIDE SEQUENCE</scope>
    <source>
        <strain evidence="3">ChiSxjej1B13-7958</strain>
    </source>
</reference>